<name>A0A8S5V4P8_9CAUD</name>
<organism evidence="2">
    <name type="scientific">Siphoviridae sp. ct87j35</name>
    <dbReference type="NCBI Taxonomy" id="2825356"/>
    <lineage>
        <taxon>Viruses</taxon>
        <taxon>Duplodnaviria</taxon>
        <taxon>Heunggongvirae</taxon>
        <taxon>Uroviricota</taxon>
        <taxon>Caudoviricetes</taxon>
    </lineage>
</organism>
<proteinExistence type="predicted"/>
<protein>
    <submittedName>
        <fullName evidence="2">Uncharacterized protein</fullName>
    </submittedName>
</protein>
<sequence>MSTESTKQTNVAIKSNMGSNEPITQFDRDAGKFIYTRHTRRGDLRIEINNASNDVDELLRIVVESYIKRNGLT</sequence>
<evidence type="ECO:0000256" key="1">
    <source>
        <dbReference type="SAM" id="MobiDB-lite"/>
    </source>
</evidence>
<reference evidence="2" key="1">
    <citation type="journal article" date="2021" name="Proc. Natl. Acad. Sci. U.S.A.">
        <title>A Catalog of Tens of Thousands of Viruses from Human Metagenomes Reveals Hidden Associations with Chronic Diseases.</title>
        <authorList>
            <person name="Tisza M.J."/>
            <person name="Buck C.B."/>
        </authorList>
    </citation>
    <scope>NUCLEOTIDE SEQUENCE</scope>
    <source>
        <strain evidence="2">Ct87j35</strain>
    </source>
</reference>
<accession>A0A8S5V4P8</accession>
<feature type="region of interest" description="Disordered" evidence="1">
    <location>
        <begin position="1"/>
        <end position="22"/>
    </location>
</feature>
<dbReference type="EMBL" id="BK016196">
    <property type="protein sequence ID" value="DAG01668.1"/>
    <property type="molecule type" value="Genomic_DNA"/>
</dbReference>
<evidence type="ECO:0000313" key="2">
    <source>
        <dbReference type="EMBL" id="DAG01668.1"/>
    </source>
</evidence>